<proteinExistence type="predicted"/>
<reference evidence="3 4" key="1">
    <citation type="journal article" date="2014" name="Nature">
        <title>An environmental bacterial taxon with a large and distinct metabolic repertoire.</title>
        <authorList>
            <person name="Wilson M.C."/>
            <person name="Mori T."/>
            <person name="Ruckert C."/>
            <person name="Uria A.R."/>
            <person name="Helf M.J."/>
            <person name="Takada K."/>
            <person name="Gernert C."/>
            <person name="Steffens U.A."/>
            <person name="Heycke N."/>
            <person name="Schmitt S."/>
            <person name="Rinke C."/>
            <person name="Helfrich E.J."/>
            <person name="Brachmann A.O."/>
            <person name="Gurgui C."/>
            <person name="Wakimoto T."/>
            <person name="Kracht M."/>
            <person name="Crusemann M."/>
            <person name="Hentschel U."/>
            <person name="Abe I."/>
            <person name="Matsunaga S."/>
            <person name="Kalinowski J."/>
            <person name="Takeyama H."/>
            <person name="Piel J."/>
        </authorList>
    </citation>
    <scope>NUCLEOTIDE SEQUENCE [LARGE SCALE GENOMIC DNA]</scope>
    <source>
        <strain evidence="4">TSY1</strain>
    </source>
</reference>
<feature type="compositionally biased region" description="Polar residues" evidence="1">
    <location>
        <begin position="175"/>
        <end position="189"/>
    </location>
</feature>
<dbReference type="GO" id="GO:0007165">
    <property type="term" value="P:signal transduction"/>
    <property type="evidence" value="ECO:0007669"/>
    <property type="project" value="InterPro"/>
</dbReference>
<accession>W4LXQ3</accession>
<dbReference type="AlphaFoldDB" id="W4LXQ3"/>
<evidence type="ECO:0000313" key="4">
    <source>
        <dbReference type="Proteomes" id="UP000019141"/>
    </source>
</evidence>
<dbReference type="SUPFAM" id="SSF52200">
    <property type="entry name" value="Toll/Interleukin receptor TIR domain"/>
    <property type="match status" value="1"/>
</dbReference>
<evidence type="ECO:0000259" key="2">
    <source>
        <dbReference type="Pfam" id="PF13676"/>
    </source>
</evidence>
<sequence>MEPIILCHAFEDKKVVGRVYDALQEAGFEVWLDLESASDEQVWEPDVADCLRQAACMLVFLSKNSVRKIGSTHHEFGQLIDTWKDMQEGTVHTIPVRINDCEIPEVLSRLDHIDLFEDEGLEHVIRCLRESETKQVLAPGNDVPTSDQAVQGEALDDFQVAVDGRGEVVDAPTPLSDQPMASNRMSDSATFPVDPAPGADDAPNR</sequence>
<organism evidence="3 4">
    <name type="scientific">Entotheonella factor</name>
    <dbReference type="NCBI Taxonomy" id="1429438"/>
    <lineage>
        <taxon>Bacteria</taxon>
        <taxon>Pseudomonadati</taxon>
        <taxon>Nitrospinota/Tectimicrobiota group</taxon>
        <taxon>Candidatus Tectimicrobiota</taxon>
        <taxon>Candidatus Entotheonellia</taxon>
        <taxon>Candidatus Entotheonellales</taxon>
        <taxon>Candidatus Entotheonellaceae</taxon>
        <taxon>Candidatus Entotheonella</taxon>
    </lineage>
</organism>
<dbReference type="InterPro" id="IPR035897">
    <property type="entry name" value="Toll_tir_struct_dom_sf"/>
</dbReference>
<feature type="compositionally biased region" description="Low complexity" evidence="1">
    <location>
        <begin position="196"/>
        <end position="205"/>
    </location>
</feature>
<gene>
    <name evidence="3" type="ORF">ETSY1_03245</name>
</gene>
<dbReference type="EMBL" id="AZHW01000133">
    <property type="protein sequence ID" value="ETX02531.1"/>
    <property type="molecule type" value="Genomic_DNA"/>
</dbReference>
<name>W4LXQ3_ENTF1</name>
<dbReference type="HOGENOM" id="CLU_1335506_0_0_7"/>
<evidence type="ECO:0000256" key="1">
    <source>
        <dbReference type="SAM" id="MobiDB-lite"/>
    </source>
</evidence>
<dbReference type="InterPro" id="IPR000157">
    <property type="entry name" value="TIR_dom"/>
</dbReference>
<dbReference type="Gene3D" id="3.40.50.10140">
    <property type="entry name" value="Toll/interleukin-1 receptor homology (TIR) domain"/>
    <property type="match status" value="1"/>
</dbReference>
<comment type="caution">
    <text evidence="3">The sequence shown here is derived from an EMBL/GenBank/DDBJ whole genome shotgun (WGS) entry which is preliminary data.</text>
</comment>
<keyword evidence="4" id="KW-1185">Reference proteome</keyword>
<dbReference type="Pfam" id="PF13676">
    <property type="entry name" value="TIR_2"/>
    <property type="match status" value="1"/>
</dbReference>
<evidence type="ECO:0000313" key="3">
    <source>
        <dbReference type="EMBL" id="ETX02531.1"/>
    </source>
</evidence>
<dbReference type="Proteomes" id="UP000019141">
    <property type="component" value="Unassembled WGS sequence"/>
</dbReference>
<protein>
    <recommendedName>
        <fullName evidence="2">TIR domain-containing protein</fullName>
    </recommendedName>
</protein>
<feature type="domain" description="TIR" evidence="2">
    <location>
        <begin position="4"/>
        <end position="123"/>
    </location>
</feature>
<feature type="region of interest" description="Disordered" evidence="1">
    <location>
        <begin position="165"/>
        <end position="205"/>
    </location>
</feature>